<protein>
    <submittedName>
        <fullName evidence="2">Uncharacterized protein</fullName>
    </submittedName>
</protein>
<feature type="chain" id="PRO_5030859990" evidence="1">
    <location>
        <begin position="18"/>
        <end position="172"/>
    </location>
</feature>
<reference evidence="2" key="1">
    <citation type="submission" date="2021-01" db="EMBL/GenBank/DDBJ databases">
        <authorList>
            <person name="Corre E."/>
            <person name="Pelletier E."/>
            <person name="Niang G."/>
            <person name="Scheremetjew M."/>
            <person name="Finn R."/>
            <person name="Kale V."/>
            <person name="Holt S."/>
            <person name="Cochrane G."/>
            <person name="Meng A."/>
            <person name="Brown T."/>
            <person name="Cohen L."/>
        </authorList>
    </citation>
    <scope>NUCLEOTIDE SEQUENCE</scope>
</reference>
<name>A0A7S0ZQX2_NOCSC</name>
<sequence>MCLSLTLFLSFTVSVRASGSDDAISGDLNWMLDSLFDDNDEFLSLLQSDVSLKFSVAVKANGDLLSEALPDVSGDDEMLLLQTVTHPSGPLQRAVESVGGTEPVSDAWHPIPVSGAAHTDEIDLAVLERRPKQDFAAESFSLTPHSEGTLGSRFHLTSATRPEHFAMVDGIW</sequence>
<evidence type="ECO:0000313" key="2">
    <source>
        <dbReference type="EMBL" id="CAD8829717.1"/>
    </source>
</evidence>
<proteinExistence type="predicted"/>
<dbReference type="EMBL" id="HBFQ01005726">
    <property type="protein sequence ID" value="CAD8829717.1"/>
    <property type="molecule type" value="Transcribed_RNA"/>
</dbReference>
<keyword evidence="1" id="KW-0732">Signal</keyword>
<feature type="signal peptide" evidence="1">
    <location>
        <begin position="1"/>
        <end position="17"/>
    </location>
</feature>
<organism evidence="2">
    <name type="scientific">Noctiluca scintillans</name>
    <name type="common">Sea sparkle</name>
    <name type="synonym">Red tide dinoflagellate</name>
    <dbReference type="NCBI Taxonomy" id="2966"/>
    <lineage>
        <taxon>Eukaryota</taxon>
        <taxon>Sar</taxon>
        <taxon>Alveolata</taxon>
        <taxon>Dinophyceae</taxon>
        <taxon>Noctilucales</taxon>
        <taxon>Noctilucaceae</taxon>
        <taxon>Noctiluca</taxon>
    </lineage>
</organism>
<accession>A0A7S0ZQX2</accession>
<evidence type="ECO:0000256" key="1">
    <source>
        <dbReference type="SAM" id="SignalP"/>
    </source>
</evidence>
<dbReference type="AlphaFoldDB" id="A0A7S0ZQX2"/>
<gene>
    <name evidence="2" type="ORF">NSCI0253_LOCUS4063</name>
</gene>